<organism evidence="1 2">
    <name type="scientific">Sporothrix schenckii 1099-18</name>
    <dbReference type="NCBI Taxonomy" id="1397361"/>
    <lineage>
        <taxon>Eukaryota</taxon>
        <taxon>Fungi</taxon>
        <taxon>Dikarya</taxon>
        <taxon>Ascomycota</taxon>
        <taxon>Pezizomycotina</taxon>
        <taxon>Sordariomycetes</taxon>
        <taxon>Sordariomycetidae</taxon>
        <taxon>Ophiostomatales</taxon>
        <taxon>Ophiostomataceae</taxon>
        <taxon>Sporothrix</taxon>
    </lineage>
</organism>
<dbReference type="GeneID" id="27670004"/>
<comment type="caution">
    <text evidence="1">The sequence shown here is derived from an EMBL/GenBank/DDBJ whole genome shotgun (WGS) entry which is preliminary data.</text>
</comment>
<gene>
    <name evidence="1" type="ORF">SPSK_08082</name>
</gene>
<evidence type="ECO:0000313" key="1">
    <source>
        <dbReference type="EMBL" id="KJR87751.1"/>
    </source>
</evidence>
<dbReference type="VEuPathDB" id="FungiDB:SPSK_08082"/>
<protein>
    <submittedName>
        <fullName evidence="1">Uncharacterized protein</fullName>
    </submittedName>
</protein>
<dbReference type="Proteomes" id="UP000033710">
    <property type="component" value="Unassembled WGS sequence"/>
</dbReference>
<accession>A0A0F2MHV1</accession>
<name>A0A0F2MHV1_SPOSC</name>
<dbReference type="EMBL" id="AXCR01000004">
    <property type="protein sequence ID" value="KJR87751.1"/>
    <property type="molecule type" value="Genomic_DNA"/>
</dbReference>
<dbReference type="AlphaFoldDB" id="A0A0F2MHV1"/>
<sequence>MIRRTQTPLSLVYDEKEAHGSFVGAGSTGRVELVHGGKPVRKVVTPALKGHSVYLVDEMRRDIEIDKHLPRDSRRTLHMPNSIGHGDLAYIETSSAIMLRPQVCGQGTVNTDGPTGNAIVPHRLPVPNEHLV</sequence>
<proteinExistence type="predicted"/>
<reference evidence="1 2" key="1">
    <citation type="journal article" date="2014" name="BMC Genomics">
        <title>Comparative genomics of the major fungal agents of human and animal Sporotrichosis: Sporothrix schenckii and Sporothrix brasiliensis.</title>
        <authorList>
            <person name="Teixeira M.M."/>
            <person name="de Almeida L.G."/>
            <person name="Kubitschek-Barreira P."/>
            <person name="Alves F.L."/>
            <person name="Kioshima E.S."/>
            <person name="Abadio A.K."/>
            <person name="Fernandes L."/>
            <person name="Derengowski L.S."/>
            <person name="Ferreira K.S."/>
            <person name="Souza R.C."/>
            <person name="Ruiz J.C."/>
            <person name="de Andrade N.C."/>
            <person name="Paes H.C."/>
            <person name="Nicola A.M."/>
            <person name="Albuquerque P."/>
            <person name="Gerber A.L."/>
            <person name="Martins V.P."/>
            <person name="Peconick L.D."/>
            <person name="Neto A.V."/>
            <person name="Chaucanez C.B."/>
            <person name="Silva P.A."/>
            <person name="Cunha O.L."/>
            <person name="de Oliveira F.F."/>
            <person name="dos Santos T.C."/>
            <person name="Barros A.L."/>
            <person name="Soares M.A."/>
            <person name="de Oliveira L.M."/>
            <person name="Marini M.M."/>
            <person name="Villalobos-Duno H."/>
            <person name="Cunha M.M."/>
            <person name="de Hoog S."/>
            <person name="da Silveira J.F."/>
            <person name="Henrissat B."/>
            <person name="Nino-Vega G.A."/>
            <person name="Cisalpino P.S."/>
            <person name="Mora-Montes H.M."/>
            <person name="Almeida S.R."/>
            <person name="Stajich J.E."/>
            <person name="Lopes-Bezerra L.M."/>
            <person name="Vasconcelos A.T."/>
            <person name="Felipe M.S."/>
        </authorList>
    </citation>
    <scope>NUCLEOTIDE SEQUENCE [LARGE SCALE GENOMIC DNA]</scope>
    <source>
        <strain evidence="1 2">1099-18</strain>
    </source>
</reference>
<dbReference type="KEGG" id="ssck:SPSK_08082"/>
<dbReference type="RefSeq" id="XP_016590427.1">
    <property type="nucleotide sequence ID" value="XM_016734727.1"/>
</dbReference>
<reference evidence="1 2" key="2">
    <citation type="journal article" date="2015" name="Eukaryot. Cell">
        <title>Asexual propagation of a virulent clone complex in a human and feline outbreak of sporotrichosis.</title>
        <authorList>
            <person name="Teixeira Mde M."/>
            <person name="Rodrigues A.M."/>
            <person name="Tsui C.K."/>
            <person name="de Almeida L.G."/>
            <person name="Van Diepeningen A.D."/>
            <person name="van den Ende B.G."/>
            <person name="Fernandes G.F."/>
            <person name="Kano R."/>
            <person name="Hamelin R.C."/>
            <person name="Lopes-Bezerra L.M."/>
            <person name="Vasconcelos A.T."/>
            <person name="de Hoog S."/>
            <person name="de Camargo Z.P."/>
            <person name="Felipe M.S."/>
        </authorList>
    </citation>
    <scope>NUCLEOTIDE SEQUENCE [LARGE SCALE GENOMIC DNA]</scope>
    <source>
        <strain evidence="1 2">1099-18</strain>
    </source>
</reference>
<evidence type="ECO:0000313" key="2">
    <source>
        <dbReference type="Proteomes" id="UP000033710"/>
    </source>
</evidence>